<gene>
    <name evidence="3" type="ORF">D5H75_24635</name>
</gene>
<evidence type="ECO:0000256" key="2">
    <source>
        <dbReference type="SAM" id="Phobius"/>
    </source>
</evidence>
<sequence length="234" mass="23783">MTPPREGTTRPAAPLPDPSAAADAPGAARAGLARRLAVAHARGAVSLALWPLGRRHGVGPGDAAFGYSRGQSGMTLALLGAVIAESAALAYLVPWAWLDAVLLVLHVYTAAVFLAGIAAGITRPHVLTARELRVRHGTALDLRVPLRLVTGVRTARRFVNGGAVEIADGVLTVSAGSRTSLTVDLAGPLPVPGRDAAVTRIHLHADDPAALAAAVTAALRDAPDPSAPGPSARP</sequence>
<comment type="caution">
    <text evidence="3">The sequence shown here is derived from an EMBL/GenBank/DDBJ whole genome shotgun (WGS) entry which is preliminary data.</text>
</comment>
<dbReference type="AlphaFoldDB" id="A0A3A4AMC9"/>
<dbReference type="Proteomes" id="UP000265768">
    <property type="component" value="Unassembled WGS sequence"/>
</dbReference>
<accession>A0A3A4AMC9</accession>
<keyword evidence="2" id="KW-0472">Membrane</keyword>
<dbReference type="EMBL" id="QZEY01000010">
    <property type="protein sequence ID" value="RJL30111.1"/>
    <property type="molecule type" value="Genomic_DNA"/>
</dbReference>
<organism evidence="3 4">
    <name type="scientific">Bailinhaonella thermotolerans</name>
    <dbReference type="NCBI Taxonomy" id="1070861"/>
    <lineage>
        <taxon>Bacteria</taxon>
        <taxon>Bacillati</taxon>
        <taxon>Actinomycetota</taxon>
        <taxon>Actinomycetes</taxon>
        <taxon>Streptosporangiales</taxon>
        <taxon>Streptosporangiaceae</taxon>
        <taxon>Bailinhaonella</taxon>
    </lineage>
</organism>
<evidence type="ECO:0000256" key="1">
    <source>
        <dbReference type="SAM" id="MobiDB-lite"/>
    </source>
</evidence>
<keyword evidence="2" id="KW-1133">Transmembrane helix</keyword>
<dbReference type="OrthoDB" id="4337641at2"/>
<reference evidence="3 4" key="1">
    <citation type="submission" date="2018-09" db="EMBL/GenBank/DDBJ databases">
        <title>YIM 75507 draft genome.</title>
        <authorList>
            <person name="Tang S."/>
            <person name="Feng Y."/>
        </authorList>
    </citation>
    <scope>NUCLEOTIDE SEQUENCE [LARGE SCALE GENOMIC DNA]</scope>
    <source>
        <strain evidence="3 4">YIM 75507</strain>
    </source>
</reference>
<protein>
    <submittedName>
        <fullName evidence="3">Uncharacterized protein</fullName>
    </submittedName>
</protein>
<feature type="region of interest" description="Disordered" evidence="1">
    <location>
        <begin position="1"/>
        <end position="24"/>
    </location>
</feature>
<name>A0A3A4AMC9_9ACTN</name>
<feature type="transmembrane region" description="Helical" evidence="2">
    <location>
        <begin position="76"/>
        <end position="97"/>
    </location>
</feature>
<feature type="transmembrane region" description="Helical" evidence="2">
    <location>
        <begin position="103"/>
        <end position="122"/>
    </location>
</feature>
<proteinExistence type="predicted"/>
<keyword evidence="4" id="KW-1185">Reference proteome</keyword>
<evidence type="ECO:0000313" key="4">
    <source>
        <dbReference type="Proteomes" id="UP000265768"/>
    </source>
</evidence>
<keyword evidence="2" id="KW-0812">Transmembrane</keyword>
<dbReference type="RefSeq" id="WP_119928891.1">
    <property type="nucleotide sequence ID" value="NZ_QZEY01000010.1"/>
</dbReference>
<evidence type="ECO:0000313" key="3">
    <source>
        <dbReference type="EMBL" id="RJL30111.1"/>
    </source>
</evidence>